<evidence type="ECO:0000313" key="2">
    <source>
        <dbReference type="EMBL" id="KAG0322258.1"/>
    </source>
</evidence>
<organism evidence="2 3">
    <name type="scientific">Dissophora globulifera</name>
    <dbReference type="NCBI Taxonomy" id="979702"/>
    <lineage>
        <taxon>Eukaryota</taxon>
        <taxon>Fungi</taxon>
        <taxon>Fungi incertae sedis</taxon>
        <taxon>Mucoromycota</taxon>
        <taxon>Mortierellomycotina</taxon>
        <taxon>Mortierellomycetes</taxon>
        <taxon>Mortierellales</taxon>
        <taxon>Mortierellaceae</taxon>
        <taxon>Dissophora</taxon>
    </lineage>
</organism>
<reference evidence="2" key="1">
    <citation type="journal article" date="2020" name="Fungal Divers.">
        <title>Resolving the Mortierellaceae phylogeny through synthesis of multi-gene phylogenetics and phylogenomics.</title>
        <authorList>
            <person name="Vandepol N."/>
            <person name="Liber J."/>
            <person name="Desiro A."/>
            <person name="Na H."/>
            <person name="Kennedy M."/>
            <person name="Barry K."/>
            <person name="Grigoriev I.V."/>
            <person name="Miller A.N."/>
            <person name="O'Donnell K."/>
            <person name="Stajich J.E."/>
            <person name="Bonito G."/>
        </authorList>
    </citation>
    <scope>NUCLEOTIDE SEQUENCE</scope>
    <source>
        <strain evidence="2">REB-010B</strain>
    </source>
</reference>
<proteinExistence type="predicted"/>
<feature type="region of interest" description="Disordered" evidence="1">
    <location>
        <begin position="21"/>
        <end position="51"/>
    </location>
</feature>
<dbReference type="AlphaFoldDB" id="A0A9P6RN07"/>
<feature type="compositionally biased region" description="Low complexity" evidence="1">
    <location>
        <begin position="155"/>
        <end position="171"/>
    </location>
</feature>
<evidence type="ECO:0000256" key="1">
    <source>
        <dbReference type="SAM" id="MobiDB-lite"/>
    </source>
</evidence>
<accession>A0A9P6RN07</accession>
<feature type="compositionally biased region" description="Basic residues" evidence="1">
    <location>
        <begin position="28"/>
        <end position="38"/>
    </location>
</feature>
<feature type="region of interest" description="Disordered" evidence="1">
    <location>
        <begin position="76"/>
        <end position="209"/>
    </location>
</feature>
<feature type="compositionally biased region" description="Basic and acidic residues" evidence="1">
    <location>
        <begin position="200"/>
        <end position="209"/>
    </location>
</feature>
<gene>
    <name evidence="2" type="ORF">BGZ99_003411</name>
</gene>
<comment type="caution">
    <text evidence="2">The sequence shown here is derived from an EMBL/GenBank/DDBJ whole genome shotgun (WGS) entry which is preliminary data.</text>
</comment>
<sequence>MNHTSPNSVEKLERTIAKPTSWANTPYHNHHYRHHPGHRPLSDRHPQEYPNNDHNINVVHTSFPPPDQNYNTYALWNTTQPPTPGEEPAGIVVEGPTLHPQSSTESSRERRPGVGGNKRKYAQESSYAHMDNEVESIGSVSSGGRGGKSQDRSLKSPSQSRSPSDTSPLSDVGQGRVTPESPDQQARQEAARGGASELVPKFERNADGK</sequence>
<dbReference type="EMBL" id="JAAAIP010000216">
    <property type="protein sequence ID" value="KAG0322258.1"/>
    <property type="molecule type" value="Genomic_DNA"/>
</dbReference>
<protein>
    <submittedName>
        <fullName evidence="2">Uncharacterized protein</fullName>
    </submittedName>
</protein>
<feature type="compositionally biased region" description="Low complexity" evidence="1">
    <location>
        <begin position="184"/>
        <end position="195"/>
    </location>
</feature>
<keyword evidence="3" id="KW-1185">Reference proteome</keyword>
<evidence type="ECO:0000313" key="3">
    <source>
        <dbReference type="Proteomes" id="UP000738325"/>
    </source>
</evidence>
<dbReference type="Proteomes" id="UP000738325">
    <property type="component" value="Unassembled WGS sequence"/>
</dbReference>
<name>A0A9P6RN07_9FUNG</name>